<name>A0A024E8E2_9PSED</name>
<dbReference type="KEGG" id="pman:OU5_1741"/>
<evidence type="ECO:0000313" key="1">
    <source>
        <dbReference type="EMBL" id="AHZ68820.1"/>
    </source>
</evidence>
<sequence>MTDFSRFEHGRLPFLIAPRLADWAVRHHRKFLAGRLFVAIACGTTTRHCHGSGITTSIS</sequence>
<proteinExistence type="predicted"/>
<dbReference type="HOGENOM" id="CLU_2957172_0_0_6"/>
<evidence type="ECO:0000313" key="2">
    <source>
        <dbReference type="Proteomes" id="UP000026913"/>
    </source>
</evidence>
<organism evidence="1 2">
    <name type="scientific">Pseudomonas mandelii JR-1</name>
    <dbReference type="NCBI Taxonomy" id="1147786"/>
    <lineage>
        <taxon>Bacteria</taxon>
        <taxon>Pseudomonadati</taxon>
        <taxon>Pseudomonadota</taxon>
        <taxon>Gammaproteobacteria</taxon>
        <taxon>Pseudomonadales</taxon>
        <taxon>Pseudomonadaceae</taxon>
        <taxon>Pseudomonas</taxon>
    </lineage>
</organism>
<accession>A0A024E8E2</accession>
<reference evidence="1 2" key="1">
    <citation type="journal article" date="2012" name="J. Bacteriol.">
        <title>Genome sequence of cold-adapted Pseudomonas mandelii strain JR-1.</title>
        <authorList>
            <person name="Jang S.H."/>
            <person name="Kim J."/>
            <person name="Kim J."/>
            <person name="Hong S."/>
            <person name="Lee C."/>
        </authorList>
    </citation>
    <scope>NUCLEOTIDE SEQUENCE [LARGE SCALE GENOMIC DNA]</scope>
    <source>
        <strain evidence="1 2">JR-1</strain>
    </source>
</reference>
<dbReference type="AlphaFoldDB" id="A0A024E8E2"/>
<gene>
    <name evidence="1" type="ORF">OU5_1741</name>
</gene>
<protein>
    <submittedName>
        <fullName evidence="1">Uncharacterized protein</fullName>
    </submittedName>
</protein>
<dbReference type="EMBL" id="CP005960">
    <property type="protein sequence ID" value="AHZ68820.1"/>
    <property type="molecule type" value="Genomic_DNA"/>
</dbReference>
<dbReference type="Proteomes" id="UP000026913">
    <property type="component" value="Chromosome"/>
</dbReference>